<sequence>MEGVEEKFSEAMEIVNRAVRADDPDECAKALRVFTAIQTDIQSVFDICLEDIGEVRVMLENLAPKIAEKIQEIKNRA</sequence>
<evidence type="ECO:0000313" key="2">
    <source>
        <dbReference type="Proteomes" id="UP000838412"/>
    </source>
</evidence>
<protein>
    <submittedName>
        <fullName evidence="1">Hypp3014 protein</fullName>
    </submittedName>
</protein>
<name>A0A8K0A0M7_BRALA</name>
<gene>
    <name evidence="1" type="primary">Hypp3014</name>
    <name evidence="1" type="ORF">BLAG_LOCUS18868</name>
</gene>
<dbReference type="OrthoDB" id="10639126at2759"/>
<dbReference type="AlphaFoldDB" id="A0A8K0A0M7"/>
<accession>A0A8K0A0M7</accession>
<dbReference type="Proteomes" id="UP000838412">
    <property type="component" value="Chromosome 5"/>
</dbReference>
<proteinExistence type="predicted"/>
<reference evidence="1" key="1">
    <citation type="submission" date="2022-01" db="EMBL/GenBank/DDBJ databases">
        <authorList>
            <person name="Braso-Vives M."/>
        </authorList>
    </citation>
    <scope>NUCLEOTIDE SEQUENCE</scope>
</reference>
<dbReference type="EMBL" id="OV696690">
    <property type="protein sequence ID" value="CAH1264520.1"/>
    <property type="molecule type" value="Genomic_DNA"/>
</dbReference>
<organism evidence="1 2">
    <name type="scientific">Branchiostoma lanceolatum</name>
    <name type="common">Common lancelet</name>
    <name type="synonym">Amphioxus lanceolatum</name>
    <dbReference type="NCBI Taxonomy" id="7740"/>
    <lineage>
        <taxon>Eukaryota</taxon>
        <taxon>Metazoa</taxon>
        <taxon>Chordata</taxon>
        <taxon>Cephalochordata</taxon>
        <taxon>Leptocardii</taxon>
        <taxon>Amphioxiformes</taxon>
        <taxon>Branchiostomatidae</taxon>
        <taxon>Branchiostoma</taxon>
    </lineage>
</organism>
<evidence type="ECO:0000313" key="1">
    <source>
        <dbReference type="EMBL" id="CAH1264520.1"/>
    </source>
</evidence>
<keyword evidence="2" id="KW-1185">Reference proteome</keyword>